<dbReference type="EMBL" id="JASNQZ010000011">
    <property type="protein sequence ID" value="KAL0951447.1"/>
    <property type="molecule type" value="Genomic_DNA"/>
</dbReference>
<evidence type="ECO:0000256" key="2">
    <source>
        <dbReference type="ARBA" id="ARBA00004370"/>
    </source>
</evidence>
<evidence type="ECO:0000256" key="1">
    <source>
        <dbReference type="ARBA" id="ARBA00001971"/>
    </source>
</evidence>
<keyword evidence="6 12" id="KW-0479">Metal-binding</keyword>
<evidence type="ECO:0000256" key="3">
    <source>
        <dbReference type="ARBA" id="ARBA00010617"/>
    </source>
</evidence>
<evidence type="ECO:0000256" key="13">
    <source>
        <dbReference type="SAM" id="MobiDB-lite"/>
    </source>
</evidence>
<dbReference type="SUPFAM" id="SSF48264">
    <property type="entry name" value="Cytochrome P450"/>
    <property type="match status" value="1"/>
</dbReference>
<evidence type="ECO:0000256" key="8">
    <source>
        <dbReference type="ARBA" id="ARBA00023002"/>
    </source>
</evidence>
<evidence type="ECO:0000256" key="11">
    <source>
        <dbReference type="ARBA" id="ARBA00023136"/>
    </source>
</evidence>
<evidence type="ECO:0000256" key="10">
    <source>
        <dbReference type="ARBA" id="ARBA00023033"/>
    </source>
</evidence>
<protein>
    <recommendedName>
        <fullName evidence="17">Cytochrome P450</fullName>
    </recommendedName>
</protein>
<name>A0ABR3J798_9AGAR</name>
<evidence type="ECO:0000256" key="5">
    <source>
        <dbReference type="ARBA" id="ARBA00022692"/>
    </source>
</evidence>
<keyword evidence="11 14" id="KW-0472">Membrane</keyword>
<gene>
    <name evidence="15" type="ORF">HGRIS_008136</name>
</gene>
<feature type="region of interest" description="Disordered" evidence="13">
    <location>
        <begin position="459"/>
        <end position="487"/>
    </location>
</feature>
<comment type="similarity">
    <text evidence="3 12">Belongs to the cytochrome P450 family.</text>
</comment>
<organism evidence="15 16">
    <name type="scientific">Hohenbuehelia grisea</name>
    <dbReference type="NCBI Taxonomy" id="104357"/>
    <lineage>
        <taxon>Eukaryota</taxon>
        <taxon>Fungi</taxon>
        <taxon>Dikarya</taxon>
        <taxon>Basidiomycota</taxon>
        <taxon>Agaricomycotina</taxon>
        <taxon>Agaricomycetes</taxon>
        <taxon>Agaricomycetidae</taxon>
        <taxon>Agaricales</taxon>
        <taxon>Pleurotineae</taxon>
        <taxon>Pleurotaceae</taxon>
        <taxon>Hohenbuehelia</taxon>
    </lineage>
</organism>
<keyword evidence="4 12" id="KW-0349">Heme</keyword>
<evidence type="ECO:0000256" key="6">
    <source>
        <dbReference type="ARBA" id="ARBA00022723"/>
    </source>
</evidence>
<proteinExistence type="inferred from homology"/>
<evidence type="ECO:0000256" key="12">
    <source>
        <dbReference type="RuleBase" id="RU000461"/>
    </source>
</evidence>
<dbReference type="InterPro" id="IPR036396">
    <property type="entry name" value="Cyt_P450_sf"/>
</dbReference>
<reference evidence="16" key="1">
    <citation type="submission" date="2024-06" db="EMBL/GenBank/DDBJ databases">
        <title>Multi-omics analyses provide insights into the biosynthesis of the anticancer antibiotic pleurotin in Hohenbuehelia grisea.</title>
        <authorList>
            <person name="Weaver J.A."/>
            <person name="Alberti F."/>
        </authorList>
    </citation>
    <scope>NUCLEOTIDE SEQUENCE [LARGE SCALE GENOMIC DNA]</scope>
    <source>
        <strain evidence="16">T-177</strain>
    </source>
</reference>
<evidence type="ECO:0000313" key="15">
    <source>
        <dbReference type="EMBL" id="KAL0951447.1"/>
    </source>
</evidence>
<evidence type="ECO:0000256" key="9">
    <source>
        <dbReference type="ARBA" id="ARBA00023004"/>
    </source>
</evidence>
<keyword evidence="9 12" id="KW-0408">Iron</keyword>
<dbReference type="Proteomes" id="UP001556367">
    <property type="component" value="Unassembled WGS sequence"/>
</dbReference>
<comment type="cofactor">
    <cofactor evidence="1">
        <name>heme</name>
        <dbReference type="ChEBI" id="CHEBI:30413"/>
    </cofactor>
</comment>
<dbReference type="PANTHER" id="PTHR46206:SF5">
    <property type="entry name" value="P450, PUTATIVE (EUROFUNG)-RELATED"/>
    <property type="match status" value="1"/>
</dbReference>
<dbReference type="InterPro" id="IPR001128">
    <property type="entry name" value="Cyt_P450"/>
</dbReference>
<keyword evidence="8 12" id="KW-0560">Oxidoreductase</keyword>
<dbReference type="PROSITE" id="PS00086">
    <property type="entry name" value="CYTOCHROME_P450"/>
    <property type="match status" value="1"/>
</dbReference>
<dbReference type="InterPro" id="IPR002401">
    <property type="entry name" value="Cyt_P450_E_grp-I"/>
</dbReference>
<accession>A0ABR3J798</accession>
<evidence type="ECO:0000256" key="7">
    <source>
        <dbReference type="ARBA" id="ARBA00022989"/>
    </source>
</evidence>
<dbReference type="Gene3D" id="1.10.630.10">
    <property type="entry name" value="Cytochrome P450"/>
    <property type="match status" value="1"/>
</dbReference>
<keyword evidence="7 14" id="KW-1133">Transmembrane helix</keyword>
<evidence type="ECO:0000313" key="16">
    <source>
        <dbReference type="Proteomes" id="UP001556367"/>
    </source>
</evidence>
<feature type="transmembrane region" description="Helical" evidence="14">
    <location>
        <begin position="44"/>
        <end position="61"/>
    </location>
</feature>
<dbReference type="CDD" id="cd11041">
    <property type="entry name" value="CYP503A1-like"/>
    <property type="match status" value="1"/>
</dbReference>
<sequence length="584" mass="65925">MSLVPPTSDAASTRPTRLYLIHHLIGLGQSMDGHEFTRPTETESSFFFIYAVIAFVVAFCFNQRRKRRQPDLSHIPTAGYESFLLSWVSAIEFTTNASRLLQKGYDDYKPGIFKVASLNRWTVVVTGQRLIEEMRKAPDDHLSFPQAANEVVQIPYTIGQEITEDPYHVPIVGVQLTRSMHALVPAMRDEMIAAFLDKLPSGEPGEWTSLPAVETMMYIISRISNRVFVGLPLCRDPGYIDLNMKFAGDVLKGAIVVGMFPKFIRPLVARLFTNLPRTIRRMMSYLKPIVGERQRMNTQGGDPAHKTNDMLTWLMNESRDDRALLRDLSLRILAVNFAAIHTSSMSFTHALFHLASRPEHAQSLRDEVEAVVRKEGWNKAAVDKMQRLDSFLRESMRFSGLRSCRLEYCLPIACTGVALVAMMRKATRSFVFSDGTDIPEGTFLFAASQPIQKDPARYPEPHNFDASRFSRPVPSSQEAEPMDPDGFSDGGISFKGSRFSDSTTVPTKNHLVAAAPDFLGWGYGRRACPGRFFAAMELKLLLAHIVTNYDVKLKEEGVRPQDLWVEANCLPNMKAEVMFRRRQK</sequence>
<dbReference type="PANTHER" id="PTHR46206">
    <property type="entry name" value="CYTOCHROME P450"/>
    <property type="match status" value="1"/>
</dbReference>
<comment type="caution">
    <text evidence="15">The sequence shown here is derived from an EMBL/GenBank/DDBJ whole genome shotgun (WGS) entry which is preliminary data.</text>
</comment>
<evidence type="ECO:0000256" key="14">
    <source>
        <dbReference type="SAM" id="Phobius"/>
    </source>
</evidence>
<keyword evidence="16" id="KW-1185">Reference proteome</keyword>
<dbReference type="Pfam" id="PF00067">
    <property type="entry name" value="p450"/>
    <property type="match status" value="1"/>
</dbReference>
<keyword evidence="5 14" id="KW-0812">Transmembrane</keyword>
<keyword evidence="10 12" id="KW-0503">Monooxygenase</keyword>
<evidence type="ECO:0000256" key="4">
    <source>
        <dbReference type="ARBA" id="ARBA00022617"/>
    </source>
</evidence>
<comment type="subcellular location">
    <subcellularLocation>
        <location evidence="2">Membrane</location>
    </subcellularLocation>
</comment>
<dbReference type="InterPro" id="IPR017972">
    <property type="entry name" value="Cyt_P450_CS"/>
</dbReference>
<dbReference type="PRINTS" id="PR00463">
    <property type="entry name" value="EP450I"/>
</dbReference>
<evidence type="ECO:0008006" key="17">
    <source>
        <dbReference type="Google" id="ProtNLM"/>
    </source>
</evidence>